<proteinExistence type="inferred from homology"/>
<dbReference type="PROSITE" id="PS51420">
    <property type="entry name" value="RHO"/>
    <property type="match status" value="1"/>
</dbReference>
<name>A0A1J4KT59_9EUKA</name>
<protein>
    <submittedName>
        <fullName evidence="6">GTP-binding protein ypt3</fullName>
    </submittedName>
</protein>
<dbReference type="PROSITE" id="PS51419">
    <property type="entry name" value="RAB"/>
    <property type="match status" value="1"/>
</dbReference>
<dbReference type="AlphaFoldDB" id="A0A1J4KT59"/>
<comment type="similarity">
    <text evidence="2">Belongs to the small GTPase superfamily. Rab family.</text>
</comment>
<dbReference type="FunFam" id="3.40.50.300:FF:000586">
    <property type="entry name" value="Rab family GTPase"/>
    <property type="match status" value="1"/>
</dbReference>
<organism evidence="6 7">
    <name type="scientific">Tritrichomonas foetus</name>
    <dbReference type="NCBI Taxonomy" id="1144522"/>
    <lineage>
        <taxon>Eukaryota</taxon>
        <taxon>Metamonada</taxon>
        <taxon>Parabasalia</taxon>
        <taxon>Tritrichomonadida</taxon>
        <taxon>Tritrichomonadidae</taxon>
        <taxon>Tritrichomonas</taxon>
    </lineage>
</organism>
<dbReference type="RefSeq" id="XP_068367615.1">
    <property type="nucleotide sequence ID" value="XM_068498209.1"/>
</dbReference>
<dbReference type="PRINTS" id="PR00449">
    <property type="entry name" value="RASTRNSFRMNG"/>
</dbReference>
<dbReference type="SMART" id="SM00176">
    <property type="entry name" value="RAN"/>
    <property type="match status" value="1"/>
</dbReference>
<dbReference type="Gene3D" id="3.40.50.300">
    <property type="entry name" value="P-loop containing nucleotide triphosphate hydrolases"/>
    <property type="match status" value="1"/>
</dbReference>
<dbReference type="SMART" id="SM00173">
    <property type="entry name" value="RAS"/>
    <property type="match status" value="1"/>
</dbReference>
<keyword evidence="7" id="KW-1185">Reference proteome</keyword>
<dbReference type="VEuPathDB" id="TrichDB:TRFO_15131"/>
<comment type="caution">
    <text evidence="6">The sequence shown here is derived from an EMBL/GenBank/DDBJ whole genome shotgun (WGS) entry which is preliminary data.</text>
</comment>
<dbReference type="PROSITE" id="PS51421">
    <property type="entry name" value="RAS"/>
    <property type="match status" value="1"/>
</dbReference>
<dbReference type="InterPro" id="IPR001806">
    <property type="entry name" value="Small_GTPase"/>
</dbReference>
<keyword evidence="4" id="KW-0472">Membrane</keyword>
<feature type="compositionally biased region" description="Basic and acidic residues" evidence="5">
    <location>
        <begin position="184"/>
        <end position="198"/>
    </location>
</feature>
<dbReference type="Proteomes" id="UP000179807">
    <property type="component" value="Unassembled WGS sequence"/>
</dbReference>
<evidence type="ECO:0000256" key="5">
    <source>
        <dbReference type="SAM" id="MobiDB-lite"/>
    </source>
</evidence>
<dbReference type="GO" id="GO:0005525">
    <property type="term" value="F:GTP binding"/>
    <property type="evidence" value="ECO:0007669"/>
    <property type="project" value="InterPro"/>
</dbReference>
<dbReference type="GO" id="GO:0012505">
    <property type="term" value="C:endomembrane system"/>
    <property type="evidence" value="ECO:0007669"/>
    <property type="project" value="UniProtKB-SubCell"/>
</dbReference>
<feature type="region of interest" description="Disordered" evidence="5">
    <location>
        <begin position="179"/>
        <end position="198"/>
    </location>
</feature>
<evidence type="ECO:0000256" key="1">
    <source>
        <dbReference type="ARBA" id="ARBA00004308"/>
    </source>
</evidence>
<keyword evidence="3" id="KW-0547">Nucleotide-binding</keyword>
<dbReference type="EMBL" id="MLAK01000363">
    <property type="protein sequence ID" value="OHT14479.1"/>
    <property type="molecule type" value="Genomic_DNA"/>
</dbReference>
<evidence type="ECO:0000256" key="4">
    <source>
        <dbReference type="ARBA" id="ARBA00023136"/>
    </source>
</evidence>
<evidence type="ECO:0000313" key="6">
    <source>
        <dbReference type="EMBL" id="OHT14479.1"/>
    </source>
</evidence>
<gene>
    <name evidence="6" type="primary">ypt3</name>
    <name evidence="6" type="ORF">TRFO_15131</name>
</gene>
<dbReference type="SMART" id="SM00174">
    <property type="entry name" value="RHO"/>
    <property type="match status" value="1"/>
</dbReference>
<dbReference type="InterPro" id="IPR005225">
    <property type="entry name" value="Small_GTP-bd"/>
</dbReference>
<dbReference type="InterPro" id="IPR027417">
    <property type="entry name" value="P-loop_NTPase"/>
</dbReference>
<dbReference type="SMART" id="SM00175">
    <property type="entry name" value="RAB"/>
    <property type="match status" value="1"/>
</dbReference>
<dbReference type="PANTHER" id="PTHR47979">
    <property type="entry name" value="DRAB11-RELATED"/>
    <property type="match status" value="1"/>
</dbReference>
<dbReference type="GeneID" id="94832913"/>
<comment type="subcellular location">
    <subcellularLocation>
        <location evidence="1">Endomembrane system</location>
    </subcellularLocation>
</comment>
<evidence type="ECO:0000256" key="3">
    <source>
        <dbReference type="ARBA" id="ARBA00022741"/>
    </source>
</evidence>
<dbReference type="CDD" id="cd00154">
    <property type="entry name" value="Rab"/>
    <property type="match status" value="1"/>
</dbReference>
<sequence>MSSAPSFKFILIGESGTGKTSLVTRLIKKKFDPKSVQTVGADYFEYTTSIDNRPVQLVIWDTAGQERFYTIVKSYYRMALGILVVFDITDRSSFDNIPRWLRDARQEADPNCQVLLVGNKSDMAKNRAISSEEAKHFADENMISYIETSALSNENVEEAFLNLATDIFKKTVTGQISTSAYQKKVKEPKEKKEDPCCV</sequence>
<dbReference type="GO" id="GO:0003924">
    <property type="term" value="F:GTPase activity"/>
    <property type="evidence" value="ECO:0007669"/>
    <property type="project" value="InterPro"/>
</dbReference>
<dbReference type="NCBIfam" id="TIGR00231">
    <property type="entry name" value="small_GTP"/>
    <property type="match status" value="1"/>
</dbReference>
<dbReference type="InterPro" id="IPR050209">
    <property type="entry name" value="Rab_GTPases_membrane_traffic"/>
</dbReference>
<reference evidence="6" key="1">
    <citation type="submission" date="2016-10" db="EMBL/GenBank/DDBJ databases">
        <authorList>
            <person name="Benchimol M."/>
            <person name="Almeida L.G."/>
            <person name="Vasconcelos A.T."/>
            <person name="Perreira-Neves A."/>
            <person name="Rosa I.A."/>
            <person name="Tasca T."/>
            <person name="Bogo M.R."/>
            <person name="de Souza W."/>
        </authorList>
    </citation>
    <scope>NUCLEOTIDE SEQUENCE [LARGE SCALE GENOMIC DNA]</scope>
    <source>
        <strain evidence="6">K</strain>
    </source>
</reference>
<accession>A0A1J4KT59</accession>
<evidence type="ECO:0000256" key="2">
    <source>
        <dbReference type="ARBA" id="ARBA00006270"/>
    </source>
</evidence>
<evidence type="ECO:0000313" key="7">
    <source>
        <dbReference type="Proteomes" id="UP000179807"/>
    </source>
</evidence>
<dbReference type="SUPFAM" id="SSF52540">
    <property type="entry name" value="P-loop containing nucleoside triphosphate hydrolases"/>
    <property type="match status" value="1"/>
</dbReference>
<dbReference type="Pfam" id="PF00071">
    <property type="entry name" value="Ras"/>
    <property type="match status" value="1"/>
</dbReference>